<evidence type="ECO:0000259" key="5">
    <source>
        <dbReference type="Pfam" id="PF01743"/>
    </source>
</evidence>
<dbReference type="GO" id="GO:0003723">
    <property type="term" value="F:RNA binding"/>
    <property type="evidence" value="ECO:0007669"/>
    <property type="project" value="UniProtKB-KW"/>
</dbReference>
<keyword evidence="3 4" id="KW-0694">RNA-binding</keyword>
<accession>A0AAV5BNK0</accession>
<dbReference type="InterPro" id="IPR043519">
    <property type="entry name" value="NT_sf"/>
</dbReference>
<dbReference type="SUPFAM" id="SSF81301">
    <property type="entry name" value="Nucleotidyltransferase"/>
    <property type="match status" value="1"/>
</dbReference>
<dbReference type="GO" id="GO:0001680">
    <property type="term" value="P:tRNA 3'-terminal CCA addition"/>
    <property type="evidence" value="ECO:0007669"/>
    <property type="project" value="UniProtKB-ARBA"/>
</dbReference>
<dbReference type="AlphaFoldDB" id="A0AAV5BNK0"/>
<comment type="similarity">
    <text evidence="1 4">Belongs to the tRNA nucleotidyltransferase/poly(A) polymerase family.</text>
</comment>
<evidence type="ECO:0000313" key="6">
    <source>
        <dbReference type="EMBL" id="GJM87883.1"/>
    </source>
</evidence>
<dbReference type="Gene3D" id="1.10.3090.10">
    <property type="entry name" value="cca-adding enzyme, domain 2"/>
    <property type="match status" value="1"/>
</dbReference>
<evidence type="ECO:0000256" key="2">
    <source>
        <dbReference type="ARBA" id="ARBA00022679"/>
    </source>
</evidence>
<dbReference type="GO" id="GO:0052929">
    <property type="term" value="F:ATP:3'-cytidine-cytidine-tRNA adenylyltransferase activity"/>
    <property type="evidence" value="ECO:0007669"/>
    <property type="project" value="TreeGrafter"/>
</dbReference>
<dbReference type="Gene3D" id="3.30.460.10">
    <property type="entry name" value="Beta Polymerase, domain 2"/>
    <property type="match status" value="1"/>
</dbReference>
<dbReference type="PANTHER" id="PTHR13734:SF5">
    <property type="entry name" value="CCA TRNA NUCLEOTIDYLTRANSFERASE, MITOCHONDRIAL"/>
    <property type="match status" value="1"/>
</dbReference>
<keyword evidence="7" id="KW-1185">Reference proteome</keyword>
<evidence type="ECO:0000256" key="3">
    <source>
        <dbReference type="ARBA" id="ARBA00022884"/>
    </source>
</evidence>
<comment type="caution">
    <text evidence="6">The sequence shown here is derived from an EMBL/GenBank/DDBJ whole genome shotgun (WGS) entry which is preliminary data.</text>
</comment>
<dbReference type="Pfam" id="PF01743">
    <property type="entry name" value="PolyA_pol"/>
    <property type="match status" value="1"/>
</dbReference>
<dbReference type="CDD" id="cd05398">
    <property type="entry name" value="NT_ClassII-CCAase"/>
    <property type="match status" value="1"/>
</dbReference>
<protein>
    <recommendedName>
        <fullName evidence="5">Poly A polymerase head domain-containing protein</fullName>
    </recommendedName>
</protein>
<organism evidence="6 7">
    <name type="scientific">Eleusine coracana subsp. coracana</name>
    <dbReference type="NCBI Taxonomy" id="191504"/>
    <lineage>
        <taxon>Eukaryota</taxon>
        <taxon>Viridiplantae</taxon>
        <taxon>Streptophyta</taxon>
        <taxon>Embryophyta</taxon>
        <taxon>Tracheophyta</taxon>
        <taxon>Spermatophyta</taxon>
        <taxon>Magnoliopsida</taxon>
        <taxon>Liliopsida</taxon>
        <taxon>Poales</taxon>
        <taxon>Poaceae</taxon>
        <taxon>PACMAD clade</taxon>
        <taxon>Chloridoideae</taxon>
        <taxon>Cynodonteae</taxon>
        <taxon>Eleusininae</taxon>
        <taxon>Eleusine</taxon>
    </lineage>
</organism>
<reference evidence="6" key="2">
    <citation type="submission" date="2021-12" db="EMBL/GenBank/DDBJ databases">
        <title>Resequencing data analysis of finger millet.</title>
        <authorList>
            <person name="Hatakeyama M."/>
            <person name="Aluri S."/>
            <person name="Balachadran M.T."/>
            <person name="Sivarajan S.R."/>
            <person name="Poveda L."/>
            <person name="Shimizu-Inatsugi R."/>
            <person name="Schlapbach R."/>
            <person name="Sreeman S.M."/>
            <person name="Shimizu K.K."/>
        </authorList>
    </citation>
    <scope>NUCLEOTIDE SEQUENCE</scope>
</reference>
<name>A0AAV5BNK0_ELECO</name>
<dbReference type="PANTHER" id="PTHR13734">
    <property type="entry name" value="TRNA-NUCLEOTIDYLTRANSFERASE"/>
    <property type="match status" value="1"/>
</dbReference>
<gene>
    <name evidence="6" type="primary">ga03881</name>
    <name evidence="6" type="ORF">PR202_ga03881</name>
</gene>
<evidence type="ECO:0000313" key="7">
    <source>
        <dbReference type="Proteomes" id="UP001054889"/>
    </source>
</evidence>
<proteinExistence type="inferred from homology"/>
<evidence type="ECO:0000256" key="4">
    <source>
        <dbReference type="RuleBase" id="RU003953"/>
    </source>
</evidence>
<reference evidence="6" key="1">
    <citation type="journal article" date="2018" name="DNA Res.">
        <title>Multiple hybrid de novo genome assembly of finger millet, an orphan allotetraploid crop.</title>
        <authorList>
            <person name="Hatakeyama M."/>
            <person name="Aluri S."/>
            <person name="Balachadran M.T."/>
            <person name="Sivarajan S.R."/>
            <person name="Patrignani A."/>
            <person name="Gruter S."/>
            <person name="Poveda L."/>
            <person name="Shimizu-Inatsugi R."/>
            <person name="Baeten J."/>
            <person name="Francoijs K.J."/>
            <person name="Nataraja K.N."/>
            <person name="Reddy Y.A.N."/>
            <person name="Phadnis S."/>
            <person name="Ravikumar R.L."/>
            <person name="Schlapbach R."/>
            <person name="Sreeman S.M."/>
            <person name="Shimizu K.K."/>
        </authorList>
    </citation>
    <scope>NUCLEOTIDE SEQUENCE</scope>
</reference>
<feature type="domain" description="Poly A polymerase head" evidence="5">
    <location>
        <begin position="164"/>
        <end position="292"/>
    </location>
</feature>
<evidence type="ECO:0000256" key="1">
    <source>
        <dbReference type="ARBA" id="ARBA00007265"/>
    </source>
</evidence>
<keyword evidence="2 4" id="KW-0808">Transferase</keyword>
<sequence length="592" mass="67098">MPPRLLHLLPRGGGLLLLAPLRCRSLVPSLHRSVASPTRTRTRTFFSVFSIRAFSSNPSGMATGSSEQQQQRSVEVRETVVLTEKEERIFRRLLDVVRHFGLGTQLRVAGGWVRDKFCSGIFNDRFSHVMNKFFCRFGGIIQFVDNIDGFIAINFLTEQYPWQLLGKDSADIDIALDNMTGQNFCEKVNEYSKMVGEEQKGIGVIQCNPDQSKHLETARMLIFDIWIDFVNLRSETYAENSRIPTVEIGTAEEDAYRRDLTINRLGLFFNINNNSVEDLTGRGIEDLKKGLIVTPLPAKATFLDDPLRVLRAIRFAARFNFTLDEDLKEAASDEMVKLELGSKISRERIGHEIDLMMSDKQPVKAMCHIRDLGLFYVVFTFPGKSEPPVADKCDQCCVSYIEAAWNLVYSSGCSVFTGGSDSKLQDEQRRLCLYSALFVPLRNMFYLDKKSKKVPVTSYIIRDSLKLKANDAETVANVHAASEKFAELVLLFESNTDIGTLKDKLEDEYLEIPADMVKRVFADLDGIWKLKPLLDGKTIMGVLQLKSGGPLIGKWQQRLLKWQLAHPKGTSDECIEWMKQSQSKRQKVESNT</sequence>
<dbReference type="GO" id="GO:0052927">
    <property type="term" value="F:CC tRNA cytidylyltransferase activity"/>
    <property type="evidence" value="ECO:0007669"/>
    <property type="project" value="TreeGrafter"/>
</dbReference>
<dbReference type="EMBL" id="BQKI01000002">
    <property type="protein sequence ID" value="GJM87883.1"/>
    <property type="molecule type" value="Genomic_DNA"/>
</dbReference>
<dbReference type="SUPFAM" id="SSF81891">
    <property type="entry name" value="Poly A polymerase C-terminal region-like"/>
    <property type="match status" value="1"/>
</dbReference>
<dbReference type="InterPro" id="IPR002646">
    <property type="entry name" value="PolA_pol_head_dom"/>
</dbReference>
<dbReference type="Proteomes" id="UP001054889">
    <property type="component" value="Unassembled WGS sequence"/>
</dbReference>